<keyword evidence="5 7" id="KW-0472">Membrane</keyword>
<feature type="compositionally biased region" description="Basic and acidic residues" evidence="6">
    <location>
        <begin position="1"/>
        <end position="18"/>
    </location>
</feature>
<protein>
    <recommendedName>
        <fullName evidence="8">Major facilitator superfamily (MFS) profile domain-containing protein</fullName>
    </recommendedName>
</protein>
<sequence>MIVEDAARRGYERTRRGAEPAPGVGHGRIAVRRVAAVTAVEVDRSPRRSGAVLATLILVAAVANLNLSVANIALPAIGRAFDASQTELNLVAVGYSLGLAASVLYLGAIGDRYGRKQLLVLGVALSIPACLVAAFAPSVEVLFAARLAGGLAAGLAYPTTLALITALWSGASRTRAIALWSATGGAVAALGPLLSGLLLEYFYWGSAFLITVPLAAVALVAAAVLIPAHVNETSGPVDHVGGVVSVLFVAALVLTVNLAPESGRGTAALVCAAVTAVAGAVFVWRQRRVPEPLFDLKVAARPTFWVAAVAGIIVFGTLMGTMFVGQQFLQNVLGYSTLAAGSTILPAAACMLVVAPYSARMVESRGARTTLLLGYAFILLGLAVALTMWDETSSYWQIALAYALVGIGVGFAGTPASRSLTGSVPVTRAGMASATADLQRDLGGAVMQSILGALLTAGYVSSISAAIASSPEADEISDQTQAALTKSFASAADLAERYPQYADAIMSAARTAFLDGDTKAYAAAILVVAAGAVLVFFAFPKRDAERRLLASYRAQDERAEPAGDERQGAAPGDADG</sequence>
<feature type="transmembrane region" description="Helical" evidence="7">
    <location>
        <begin position="201"/>
        <end position="228"/>
    </location>
</feature>
<keyword evidence="3 7" id="KW-0812">Transmembrane</keyword>
<evidence type="ECO:0000256" key="2">
    <source>
        <dbReference type="ARBA" id="ARBA00022448"/>
    </source>
</evidence>
<feature type="transmembrane region" description="Helical" evidence="7">
    <location>
        <begin position="520"/>
        <end position="539"/>
    </location>
</feature>
<feature type="transmembrane region" description="Helical" evidence="7">
    <location>
        <begin position="371"/>
        <end position="389"/>
    </location>
</feature>
<evidence type="ECO:0000259" key="8">
    <source>
        <dbReference type="PROSITE" id="PS50850"/>
    </source>
</evidence>
<proteinExistence type="predicted"/>
<reference evidence="9 10" key="1">
    <citation type="journal article" date="2018" name="Biodegradation">
        <title>1,4-Dioxane degradation characteristics of Rhodococcus aetherivorans JCM 14343.</title>
        <authorList>
            <person name="Inoue D."/>
            <person name="Tsunoda T."/>
            <person name="Yamamoto N."/>
            <person name="Ike M."/>
            <person name="Sei K."/>
        </authorList>
    </citation>
    <scope>NUCLEOTIDE SEQUENCE [LARGE SCALE GENOMIC DNA]</scope>
    <source>
        <strain evidence="9 10">JCM 14343</strain>
    </source>
</reference>
<feature type="transmembrane region" description="Helical" evidence="7">
    <location>
        <begin position="176"/>
        <end position="195"/>
    </location>
</feature>
<evidence type="ECO:0000256" key="5">
    <source>
        <dbReference type="ARBA" id="ARBA00023136"/>
    </source>
</evidence>
<dbReference type="InterPro" id="IPR020846">
    <property type="entry name" value="MFS_dom"/>
</dbReference>
<name>A0ABQ0YET9_9NOCA</name>
<feature type="transmembrane region" description="Helical" evidence="7">
    <location>
        <begin position="88"/>
        <end position="106"/>
    </location>
</feature>
<feature type="transmembrane region" description="Helical" evidence="7">
    <location>
        <begin position="395"/>
        <end position="413"/>
    </location>
</feature>
<organism evidence="9 10">
    <name type="scientific">Rhodococcus aetherivorans</name>
    <dbReference type="NCBI Taxonomy" id="191292"/>
    <lineage>
        <taxon>Bacteria</taxon>
        <taxon>Bacillati</taxon>
        <taxon>Actinomycetota</taxon>
        <taxon>Actinomycetes</taxon>
        <taxon>Mycobacteriales</taxon>
        <taxon>Nocardiaceae</taxon>
        <taxon>Rhodococcus</taxon>
    </lineage>
</organism>
<dbReference type="EMBL" id="BLAH01000006">
    <property type="protein sequence ID" value="GES35034.1"/>
    <property type="molecule type" value="Genomic_DNA"/>
</dbReference>
<keyword evidence="10" id="KW-1185">Reference proteome</keyword>
<evidence type="ECO:0000256" key="6">
    <source>
        <dbReference type="SAM" id="MobiDB-lite"/>
    </source>
</evidence>
<dbReference type="Pfam" id="PF07690">
    <property type="entry name" value="MFS_1"/>
    <property type="match status" value="1"/>
</dbReference>
<evidence type="ECO:0000256" key="3">
    <source>
        <dbReference type="ARBA" id="ARBA00022692"/>
    </source>
</evidence>
<feature type="transmembrane region" description="Helical" evidence="7">
    <location>
        <begin position="240"/>
        <end position="259"/>
    </location>
</feature>
<dbReference type="SUPFAM" id="SSF103473">
    <property type="entry name" value="MFS general substrate transporter"/>
    <property type="match status" value="1"/>
</dbReference>
<evidence type="ECO:0000313" key="9">
    <source>
        <dbReference type="EMBL" id="GES35034.1"/>
    </source>
</evidence>
<feature type="compositionally biased region" description="Basic and acidic residues" evidence="6">
    <location>
        <begin position="552"/>
        <end position="567"/>
    </location>
</feature>
<feature type="transmembrane region" description="Helical" evidence="7">
    <location>
        <begin position="304"/>
        <end position="325"/>
    </location>
</feature>
<dbReference type="InterPro" id="IPR011701">
    <property type="entry name" value="MFS"/>
</dbReference>
<feature type="transmembrane region" description="Helical" evidence="7">
    <location>
        <begin position="118"/>
        <end position="137"/>
    </location>
</feature>
<keyword evidence="4 7" id="KW-1133">Transmembrane helix</keyword>
<comment type="caution">
    <text evidence="9">The sequence shown here is derived from an EMBL/GenBank/DDBJ whole genome shotgun (WGS) entry which is preliminary data.</text>
</comment>
<feature type="domain" description="Major facilitator superfamily (MFS) profile" evidence="8">
    <location>
        <begin position="52"/>
        <end position="543"/>
    </location>
</feature>
<dbReference type="PANTHER" id="PTHR42718:SF9">
    <property type="entry name" value="MAJOR FACILITATOR SUPERFAMILY MULTIDRUG TRANSPORTER MFSC"/>
    <property type="match status" value="1"/>
</dbReference>
<evidence type="ECO:0000256" key="4">
    <source>
        <dbReference type="ARBA" id="ARBA00022989"/>
    </source>
</evidence>
<evidence type="ECO:0000256" key="1">
    <source>
        <dbReference type="ARBA" id="ARBA00004651"/>
    </source>
</evidence>
<dbReference type="CDD" id="cd17321">
    <property type="entry name" value="MFS_MMR_MDR_like"/>
    <property type="match status" value="1"/>
</dbReference>
<feature type="region of interest" description="Disordered" evidence="6">
    <location>
        <begin position="552"/>
        <end position="576"/>
    </location>
</feature>
<gene>
    <name evidence="9" type="ORF">RAJCM14343_0278</name>
</gene>
<feature type="transmembrane region" description="Helical" evidence="7">
    <location>
        <begin position="337"/>
        <end position="359"/>
    </location>
</feature>
<dbReference type="Gene3D" id="1.20.1720.10">
    <property type="entry name" value="Multidrug resistance protein D"/>
    <property type="match status" value="1"/>
</dbReference>
<feature type="transmembrane region" description="Helical" evidence="7">
    <location>
        <begin position="450"/>
        <end position="468"/>
    </location>
</feature>
<dbReference type="InterPro" id="IPR036259">
    <property type="entry name" value="MFS_trans_sf"/>
</dbReference>
<accession>A0ABQ0YET9</accession>
<keyword evidence="2" id="KW-0813">Transport</keyword>
<feature type="transmembrane region" description="Helical" evidence="7">
    <location>
        <begin position="51"/>
        <end position="76"/>
    </location>
</feature>
<dbReference type="Proteomes" id="UP000325466">
    <property type="component" value="Unassembled WGS sequence"/>
</dbReference>
<evidence type="ECO:0000256" key="7">
    <source>
        <dbReference type="SAM" id="Phobius"/>
    </source>
</evidence>
<feature type="transmembrane region" description="Helical" evidence="7">
    <location>
        <begin position="265"/>
        <end position="284"/>
    </location>
</feature>
<dbReference type="PANTHER" id="PTHR42718">
    <property type="entry name" value="MAJOR FACILITATOR SUPERFAMILY MULTIDRUG TRANSPORTER MFSC"/>
    <property type="match status" value="1"/>
</dbReference>
<dbReference type="PROSITE" id="PS50850">
    <property type="entry name" value="MFS"/>
    <property type="match status" value="1"/>
</dbReference>
<feature type="region of interest" description="Disordered" evidence="6">
    <location>
        <begin position="1"/>
        <end position="24"/>
    </location>
</feature>
<evidence type="ECO:0000313" key="10">
    <source>
        <dbReference type="Proteomes" id="UP000325466"/>
    </source>
</evidence>
<dbReference type="Gene3D" id="1.20.1250.20">
    <property type="entry name" value="MFS general substrate transporter like domains"/>
    <property type="match status" value="1"/>
</dbReference>
<feature type="transmembrane region" description="Helical" evidence="7">
    <location>
        <begin position="143"/>
        <end position="164"/>
    </location>
</feature>
<comment type="subcellular location">
    <subcellularLocation>
        <location evidence="1">Cell membrane</location>
        <topology evidence="1">Multi-pass membrane protein</topology>
    </subcellularLocation>
</comment>